<feature type="transmembrane region" description="Helical" evidence="1">
    <location>
        <begin position="6"/>
        <end position="30"/>
    </location>
</feature>
<keyword evidence="1" id="KW-1133">Transmembrane helix</keyword>
<evidence type="ECO:0000313" key="3">
    <source>
        <dbReference type="EMBL" id="SVA36162.1"/>
    </source>
</evidence>
<protein>
    <recommendedName>
        <fullName evidence="2">DUF2231 domain-containing protein</fullName>
    </recommendedName>
</protein>
<proteinExistence type="predicted"/>
<evidence type="ECO:0000256" key="1">
    <source>
        <dbReference type="SAM" id="Phobius"/>
    </source>
</evidence>
<reference evidence="3" key="1">
    <citation type="submission" date="2018-05" db="EMBL/GenBank/DDBJ databases">
        <authorList>
            <person name="Lanie J.A."/>
            <person name="Ng W.-L."/>
            <person name="Kazmierczak K.M."/>
            <person name="Andrzejewski T.M."/>
            <person name="Davidsen T.M."/>
            <person name="Wayne K.J."/>
            <person name="Tettelin H."/>
            <person name="Glass J.I."/>
            <person name="Rusch D."/>
            <person name="Podicherti R."/>
            <person name="Tsui H.-C.T."/>
            <person name="Winkler M.E."/>
        </authorList>
    </citation>
    <scope>NUCLEOTIDE SEQUENCE</scope>
</reference>
<dbReference type="AlphaFoldDB" id="A0A381V712"/>
<dbReference type="EMBL" id="UINC01008028">
    <property type="protein sequence ID" value="SVA36162.1"/>
    <property type="molecule type" value="Genomic_DNA"/>
</dbReference>
<keyword evidence="1" id="KW-0472">Membrane</keyword>
<feature type="non-terminal residue" evidence="3">
    <location>
        <position position="1"/>
    </location>
</feature>
<feature type="transmembrane region" description="Helical" evidence="1">
    <location>
        <begin position="42"/>
        <end position="60"/>
    </location>
</feature>
<dbReference type="InterPro" id="IPR019251">
    <property type="entry name" value="DUF2231_TM"/>
</dbReference>
<evidence type="ECO:0000259" key="2">
    <source>
        <dbReference type="Pfam" id="PF09990"/>
    </source>
</evidence>
<keyword evidence="1" id="KW-0812">Transmembrane</keyword>
<accession>A0A381V712</accession>
<feature type="domain" description="DUF2231" evidence="2">
    <location>
        <begin position="6"/>
        <end position="136"/>
    </location>
</feature>
<sequence>VDFTEIHPLVIHFPIALFSVGFLCDILSCFFKKKGLELAGRWNLVFGFISSVVSLITGVVSDLHQTERVLHPFPLHENHAYLQIFVVCVFLSLMVWRTKSRLVLSLDSKPALIYLGVLGIAVGFLFYGSHLGAVLSGRI</sequence>
<feature type="transmembrane region" description="Helical" evidence="1">
    <location>
        <begin position="80"/>
        <end position="99"/>
    </location>
</feature>
<dbReference type="Pfam" id="PF09990">
    <property type="entry name" value="DUF2231"/>
    <property type="match status" value="1"/>
</dbReference>
<organism evidence="3">
    <name type="scientific">marine metagenome</name>
    <dbReference type="NCBI Taxonomy" id="408172"/>
    <lineage>
        <taxon>unclassified sequences</taxon>
        <taxon>metagenomes</taxon>
        <taxon>ecological metagenomes</taxon>
    </lineage>
</organism>
<gene>
    <name evidence="3" type="ORF">METZ01_LOCUS89016</name>
</gene>
<feature type="transmembrane region" description="Helical" evidence="1">
    <location>
        <begin position="111"/>
        <end position="129"/>
    </location>
</feature>
<name>A0A381V712_9ZZZZ</name>